<keyword evidence="5" id="KW-0378">Hydrolase</keyword>
<feature type="domain" description="Nudix hydrolase" evidence="8">
    <location>
        <begin position="5"/>
        <end position="149"/>
    </location>
</feature>
<reference evidence="9 10" key="1">
    <citation type="journal article" date="2016" name="Nat. Commun.">
        <title>Thousands of microbial genomes shed light on interconnected biogeochemical processes in an aquifer system.</title>
        <authorList>
            <person name="Anantharaman K."/>
            <person name="Brown C.T."/>
            <person name="Hug L.A."/>
            <person name="Sharon I."/>
            <person name="Castelle C.J."/>
            <person name="Probst A.J."/>
            <person name="Thomas B.C."/>
            <person name="Singh A."/>
            <person name="Wilkins M.J."/>
            <person name="Karaoz U."/>
            <person name="Brodie E.L."/>
            <person name="Williams K.H."/>
            <person name="Hubbard S.S."/>
            <person name="Banfield J.F."/>
        </authorList>
    </citation>
    <scope>NUCLEOTIDE SEQUENCE [LARGE SCALE GENOMIC DNA]</scope>
</reference>
<evidence type="ECO:0000313" key="9">
    <source>
        <dbReference type="EMBL" id="OGG49247.1"/>
    </source>
</evidence>
<dbReference type="GO" id="GO:0046872">
    <property type="term" value="F:metal ion binding"/>
    <property type="evidence" value="ECO:0007669"/>
    <property type="project" value="UniProtKB-KW"/>
</dbReference>
<dbReference type="EMBL" id="MFKU01000002">
    <property type="protein sequence ID" value="OGG49247.1"/>
    <property type="molecule type" value="Genomic_DNA"/>
</dbReference>
<evidence type="ECO:0000313" key="10">
    <source>
        <dbReference type="Proteomes" id="UP000178815"/>
    </source>
</evidence>
<comment type="catalytic activity">
    <reaction evidence="7">
        <text>a 5'-end NAD(+)-phospho-ribonucleoside in mRNA + H2O = a 5'-end phospho-adenosine-phospho-ribonucleoside in mRNA + beta-nicotinamide D-ribonucleotide + 2 H(+)</text>
        <dbReference type="Rhea" id="RHEA:60876"/>
        <dbReference type="Rhea" id="RHEA-COMP:15698"/>
        <dbReference type="Rhea" id="RHEA-COMP:15719"/>
        <dbReference type="ChEBI" id="CHEBI:14649"/>
        <dbReference type="ChEBI" id="CHEBI:15377"/>
        <dbReference type="ChEBI" id="CHEBI:15378"/>
        <dbReference type="ChEBI" id="CHEBI:144029"/>
        <dbReference type="ChEBI" id="CHEBI:144051"/>
    </reaction>
    <physiologicalReaction direction="left-to-right" evidence="7">
        <dbReference type="Rhea" id="RHEA:60877"/>
    </physiologicalReaction>
</comment>
<evidence type="ECO:0000256" key="2">
    <source>
        <dbReference type="ARBA" id="ARBA00001947"/>
    </source>
</evidence>
<proteinExistence type="inferred from homology"/>
<evidence type="ECO:0000256" key="1">
    <source>
        <dbReference type="ARBA" id="ARBA00001946"/>
    </source>
</evidence>
<accession>A0A1F6CJQ3</accession>
<gene>
    <name evidence="9" type="ORF">A2678_00610</name>
</gene>
<evidence type="ECO:0000256" key="4">
    <source>
        <dbReference type="ARBA" id="ARBA00022723"/>
    </source>
</evidence>
<protein>
    <recommendedName>
        <fullName evidence="8">Nudix hydrolase domain-containing protein</fullName>
    </recommendedName>
</protein>
<sequence>MQNQFLHEVVVTAIIVKDGKYLITRRALAKKRFPGRWTVPGGKLETNDYVNLAKDTVEYWYNVLEQVLRREVKEEVGLGINKIEYVTSLATIHKDGAPSLVISCMAEWESGEVTLQQSETDQHAWVSLAEARKYDLIDGIYDELKMADARRRGERSEWKRIST</sequence>
<dbReference type="PANTHER" id="PTHR42904:SF6">
    <property type="entry name" value="NAD-CAPPED RNA HYDROLASE NUDT12"/>
    <property type="match status" value="1"/>
</dbReference>
<dbReference type="Gene3D" id="3.90.79.10">
    <property type="entry name" value="Nucleoside Triphosphate Pyrophosphohydrolase"/>
    <property type="match status" value="1"/>
</dbReference>
<evidence type="ECO:0000256" key="3">
    <source>
        <dbReference type="ARBA" id="ARBA00009595"/>
    </source>
</evidence>
<keyword evidence="6" id="KW-0460">Magnesium</keyword>
<evidence type="ECO:0000256" key="5">
    <source>
        <dbReference type="ARBA" id="ARBA00022801"/>
    </source>
</evidence>
<dbReference type="GO" id="GO:0006742">
    <property type="term" value="P:NADP+ catabolic process"/>
    <property type="evidence" value="ECO:0007669"/>
    <property type="project" value="TreeGrafter"/>
</dbReference>
<comment type="caution">
    <text evidence="9">The sequence shown here is derived from an EMBL/GenBank/DDBJ whole genome shotgun (WGS) entry which is preliminary data.</text>
</comment>
<dbReference type="PROSITE" id="PS51462">
    <property type="entry name" value="NUDIX"/>
    <property type="match status" value="1"/>
</dbReference>
<dbReference type="InterPro" id="IPR000086">
    <property type="entry name" value="NUDIX_hydrolase_dom"/>
</dbReference>
<organism evidence="9 10">
    <name type="scientific">Candidatus Kaiserbacteria bacterium RIFCSPHIGHO2_01_FULL_53_31</name>
    <dbReference type="NCBI Taxonomy" id="1798481"/>
    <lineage>
        <taxon>Bacteria</taxon>
        <taxon>Candidatus Kaiseribacteriota</taxon>
    </lineage>
</organism>
<comment type="similarity">
    <text evidence="3">Belongs to the Nudix hydrolase family. NudC subfamily.</text>
</comment>
<evidence type="ECO:0000256" key="7">
    <source>
        <dbReference type="ARBA" id="ARBA00023679"/>
    </source>
</evidence>
<evidence type="ECO:0000256" key="6">
    <source>
        <dbReference type="ARBA" id="ARBA00022842"/>
    </source>
</evidence>
<dbReference type="InterPro" id="IPR050241">
    <property type="entry name" value="NAD-cap_RNA_hydrolase_NudC"/>
</dbReference>
<dbReference type="STRING" id="1798481.A2678_00610"/>
<dbReference type="Proteomes" id="UP000178815">
    <property type="component" value="Unassembled WGS sequence"/>
</dbReference>
<dbReference type="Pfam" id="PF00293">
    <property type="entry name" value="NUDIX"/>
    <property type="match status" value="1"/>
</dbReference>
<comment type="cofactor">
    <cofactor evidence="1">
        <name>Mg(2+)</name>
        <dbReference type="ChEBI" id="CHEBI:18420"/>
    </cofactor>
</comment>
<keyword evidence="4" id="KW-0479">Metal-binding</keyword>
<dbReference type="GO" id="GO:0005829">
    <property type="term" value="C:cytosol"/>
    <property type="evidence" value="ECO:0007669"/>
    <property type="project" value="TreeGrafter"/>
</dbReference>
<name>A0A1F6CJQ3_9BACT</name>
<comment type="cofactor">
    <cofactor evidence="2">
        <name>Zn(2+)</name>
        <dbReference type="ChEBI" id="CHEBI:29105"/>
    </cofactor>
</comment>
<dbReference type="GO" id="GO:0035529">
    <property type="term" value="F:NADH pyrophosphatase activity"/>
    <property type="evidence" value="ECO:0007669"/>
    <property type="project" value="TreeGrafter"/>
</dbReference>
<evidence type="ECO:0000259" key="8">
    <source>
        <dbReference type="PROSITE" id="PS51462"/>
    </source>
</evidence>
<dbReference type="PANTHER" id="PTHR42904">
    <property type="entry name" value="NUDIX HYDROLASE, NUDC SUBFAMILY"/>
    <property type="match status" value="1"/>
</dbReference>
<dbReference type="GO" id="GO:0019677">
    <property type="term" value="P:NAD+ catabolic process"/>
    <property type="evidence" value="ECO:0007669"/>
    <property type="project" value="TreeGrafter"/>
</dbReference>
<dbReference type="SUPFAM" id="SSF55811">
    <property type="entry name" value="Nudix"/>
    <property type="match status" value="1"/>
</dbReference>
<dbReference type="AlphaFoldDB" id="A0A1F6CJQ3"/>
<dbReference type="InterPro" id="IPR015797">
    <property type="entry name" value="NUDIX_hydrolase-like_dom_sf"/>
</dbReference>